<sequence length="51" mass="5626">MQLASGVSYWISGPEPSWISMSKDTSSLFSCVEGEGLTLTDPSLLYVHCWE</sequence>
<organism evidence="1">
    <name type="scientific">Arundo donax</name>
    <name type="common">Giant reed</name>
    <name type="synonym">Donax arundinaceus</name>
    <dbReference type="NCBI Taxonomy" id="35708"/>
    <lineage>
        <taxon>Eukaryota</taxon>
        <taxon>Viridiplantae</taxon>
        <taxon>Streptophyta</taxon>
        <taxon>Embryophyta</taxon>
        <taxon>Tracheophyta</taxon>
        <taxon>Spermatophyta</taxon>
        <taxon>Magnoliopsida</taxon>
        <taxon>Liliopsida</taxon>
        <taxon>Poales</taxon>
        <taxon>Poaceae</taxon>
        <taxon>PACMAD clade</taxon>
        <taxon>Arundinoideae</taxon>
        <taxon>Arundineae</taxon>
        <taxon>Arundo</taxon>
    </lineage>
</organism>
<name>A0A0A9GGD2_ARUDO</name>
<protein>
    <submittedName>
        <fullName evidence="1">Uncharacterized protein</fullName>
    </submittedName>
</protein>
<dbReference type="AlphaFoldDB" id="A0A0A9GGD2"/>
<reference evidence="1" key="1">
    <citation type="submission" date="2014-09" db="EMBL/GenBank/DDBJ databases">
        <authorList>
            <person name="Magalhaes I.L.F."/>
            <person name="Oliveira U."/>
            <person name="Santos F.R."/>
            <person name="Vidigal T.H.D.A."/>
            <person name="Brescovit A.D."/>
            <person name="Santos A.J."/>
        </authorList>
    </citation>
    <scope>NUCLEOTIDE SEQUENCE</scope>
    <source>
        <tissue evidence="1">Shoot tissue taken approximately 20 cm above the soil surface</tissue>
    </source>
</reference>
<evidence type="ECO:0000313" key="1">
    <source>
        <dbReference type="EMBL" id="JAE19738.1"/>
    </source>
</evidence>
<proteinExistence type="predicted"/>
<reference evidence="1" key="2">
    <citation type="journal article" date="2015" name="Data Brief">
        <title>Shoot transcriptome of the giant reed, Arundo donax.</title>
        <authorList>
            <person name="Barrero R.A."/>
            <person name="Guerrero F.D."/>
            <person name="Moolhuijzen P."/>
            <person name="Goolsby J.A."/>
            <person name="Tidwell J."/>
            <person name="Bellgard S.E."/>
            <person name="Bellgard M.I."/>
        </authorList>
    </citation>
    <scope>NUCLEOTIDE SEQUENCE</scope>
    <source>
        <tissue evidence="1">Shoot tissue taken approximately 20 cm above the soil surface</tissue>
    </source>
</reference>
<accession>A0A0A9GGD2</accession>
<dbReference type="EMBL" id="GBRH01178158">
    <property type="protein sequence ID" value="JAE19738.1"/>
    <property type="molecule type" value="Transcribed_RNA"/>
</dbReference>